<evidence type="ECO:0000259" key="16">
    <source>
        <dbReference type="Pfam" id="PF00912"/>
    </source>
</evidence>
<dbReference type="InterPro" id="IPR001460">
    <property type="entry name" value="PCN-bd_Tpept"/>
</dbReference>
<evidence type="ECO:0000313" key="17">
    <source>
        <dbReference type="EMBL" id="BAY58950.1"/>
    </source>
</evidence>
<keyword evidence="7" id="KW-0378">Hydrolase</keyword>
<name>A0A1Z4JQH1_LEPBY</name>
<evidence type="ECO:0000256" key="13">
    <source>
        <dbReference type="ARBA" id="ARBA00049902"/>
    </source>
</evidence>
<feature type="domain" description="Glycosyl transferase family 51" evidence="16">
    <location>
        <begin position="78"/>
        <end position="253"/>
    </location>
</feature>
<comment type="similarity">
    <text evidence="1">In the C-terminal section; belongs to the transpeptidase family.</text>
</comment>
<dbReference type="AlphaFoldDB" id="A0A1Z4JQH1"/>
<feature type="transmembrane region" description="Helical" evidence="14">
    <location>
        <begin position="31"/>
        <end position="53"/>
    </location>
</feature>
<keyword evidence="9" id="KW-0573">Peptidoglycan synthesis</keyword>
<dbReference type="InterPro" id="IPR001264">
    <property type="entry name" value="Glyco_trans_51"/>
</dbReference>
<evidence type="ECO:0000256" key="14">
    <source>
        <dbReference type="SAM" id="Phobius"/>
    </source>
</evidence>
<dbReference type="GO" id="GO:0008955">
    <property type="term" value="F:peptidoglycan glycosyltransferase activity"/>
    <property type="evidence" value="ECO:0007669"/>
    <property type="project" value="UniProtKB-EC"/>
</dbReference>
<dbReference type="FunFam" id="1.10.3810.10:FF:000001">
    <property type="entry name" value="Penicillin-binding protein 1A"/>
    <property type="match status" value="1"/>
</dbReference>
<comment type="catalytic activity">
    <reaction evidence="12">
        <text>Preferential cleavage: (Ac)2-L-Lys-D-Ala-|-D-Ala. Also transpeptidation of peptidyl-alanyl moieties that are N-acyl substituents of D-alanine.</text>
        <dbReference type="EC" id="3.4.16.4"/>
    </reaction>
</comment>
<evidence type="ECO:0000256" key="9">
    <source>
        <dbReference type="ARBA" id="ARBA00022984"/>
    </source>
</evidence>
<keyword evidence="5" id="KW-0328">Glycosyltransferase</keyword>
<evidence type="ECO:0000256" key="7">
    <source>
        <dbReference type="ARBA" id="ARBA00022801"/>
    </source>
</evidence>
<evidence type="ECO:0000256" key="12">
    <source>
        <dbReference type="ARBA" id="ARBA00034000"/>
    </source>
</evidence>
<dbReference type="Proteomes" id="UP000217895">
    <property type="component" value="Chromosome"/>
</dbReference>
<dbReference type="GO" id="GO:0009002">
    <property type="term" value="F:serine-type D-Ala-D-Ala carboxypeptidase activity"/>
    <property type="evidence" value="ECO:0007669"/>
    <property type="project" value="UniProtKB-EC"/>
</dbReference>
<comment type="catalytic activity">
    <reaction evidence="13">
        <text>[GlcNAc-(1-&gt;4)-Mur2Ac(oyl-L-Ala-gamma-D-Glu-L-Lys-D-Ala-D-Ala)](n)-di-trans,octa-cis-undecaprenyl diphosphate + beta-D-GlcNAc-(1-&gt;4)-Mur2Ac(oyl-L-Ala-gamma-D-Glu-L-Lys-D-Ala-D-Ala)-di-trans,octa-cis-undecaprenyl diphosphate = [GlcNAc-(1-&gt;4)-Mur2Ac(oyl-L-Ala-gamma-D-Glu-L-Lys-D-Ala-D-Ala)](n+1)-di-trans,octa-cis-undecaprenyl diphosphate + di-trans,octa-cis-undecaprenyl diphosphate + H(+)</text>
        <dbReference type="Rhea" id="RHEA:23708"/>
        <dbReference type="Rhea" id="RHEA-COMP:9602"/>
        <dbReference type="Rhea" id="RHEA-COMP:9603"/>
        <dbReference type="ChEBI" id="CHEBI:15378"/>
        <dbReference type="ChEBI" id="CHEBI:58405"/>
        <dbReference type="ChEBI" id="CHEBI:60033"/>
        <dbReference type="ChEBI" id="CHEBI:78435"/>
        <dbReference type="EC" id="2.4.99.28"/>
    </reaction>
</comment>
<dbReference type="GO" id="GO:0030288">
    <property type="term" value="C:outer membrane-bounded periplasmic space"/>
    <property type="evidence" value="ECO:0007669"/>
    <property type="project" value="TreeGrafter"/>
</dbReference>
<dbReference type="InterPro" id="IPR036950">
    <property type="entry name" value="PBP_transglycosylase"/>
</dbReference>
<dbReference type="GO" id="GO:0008658">
    <property type="term" value="F:penicillin binding"/>
    <property type="evidence" value="ECO:0007669"/>
    <property type="project" value="InterPro"/>
</dbReference>
<dbReference type="SUPFAM" id="SSF53955">
    <property type="entry name" value="Lysozyme-like"/>
    <property type="match status" value="1"/>
</dbReference>
<dbReference type="InterPro" id="IPR050396">
    <property type="entry name" value="Glycosyltr_51/Transpeptidase"/>
</dbReference>
<dbReference type="SUPFAM" id="SSF56601">
    <property type="entry name" value="beta-lactamase/transpeptidase-like"/>
    <property type="match status" value="1"/>
</dbReference>
<keyword evidence="8" id="KW-0133">Cell shape</keyword>
<keyword evidence="14" id="KW-0812">Transmembrane</keyword>
<dbReference type="GO" id="GO:0006508">
    <property type="term" value="P:proteolysis"/>
    <property type="evidence" value="ECO:0007669"/>
    <property type="project" value="UniProtKB-KW"/>
</dbReference>
<organism evidence="17 18">
    <name type="scientific">Leptolyngbya boryana NIES-2135</name>
    <dbReference type="NCBI Taxonomy" id="1973484"/>
    <lineage>
        <taxon>Bacteria</taxon>
        <taxon>Bacillati</taxon>
        <taxon>Cyanobacteriota</taxon>
        <taxon>Cyanophyceae</taxon>
        <taxon>Leptolyngbyales</taxon>
        <taxon>Leptolyngbyaceae</taxon>
        <taxon>Leptolyngbya group</taxon>
        <taxon>Leptolyngbya</taxon>
    </lineage>
</organism>
<evidence type="ECO:0000256" key="1">
    <source>
        <dbReference type="ARBA" id="ARBA00007090"/>
    </source>
</evidence>
<dbReference type="InterPro" id="IPR012338">
    <property type="entry name" value="Beta-lactam/transpept-like"/>
</dbReference>
<comment type="similarity">
    <text evidence="2">In the N-terminal section; belongs to the glycosyltransferase 51 family.</text>
</comment>
<keyword evidence="14" id="KW-1133">Transmembrane helix</keyword>
<gene>
    <name evidence="17" type="ORF">NIES2135_58250</name>
</gene>
<keyword evidence="10" id="KW-0511">Multifunctional enzyme</keyword>
<dbReference type="PANTHER" id="PTHR32282:SF33">
    <property type="entry name" value="PEPTIDOGLYCAN GLYCOSYLTRANSFERASE"/>
    <property type="match status" value="1"/>
</dbReference>
<evidence type="ECO:0000256" key="11">
    <source>
        <dbReference type="ARBA" id="ARBA00023316"/>
    </source>
</evidence>
<evidence type="ECO:0000256" key="10">
    <source>
        <dbReference type="ARBA" id="ARBA00023268"/>
    </source>
</evidence>
<keyword evidence="11" id="KW-0961">Cell wall biogenesis/degradation</keyword>
<evidence type="ECO:0000256" key="3">
    <source>
        <dbReference type="ARBA" id="ARBA00022645"/>
    </source>
</evidence>
<dbReference type="GO" id="GO:0008360">
    <property type="term" value="P:regulation of cell shape"/>
    <property type="evidence" value="ECO:0007669"/>
    <property type="project" value="UniProtKB-KW"/>
</dbReference>
<dbReference type="Pfam" id="PF00905">
    <property type="entry name" value="Transpeptidase"/>
    <property type="match status" value="1"/>
</dbReference>
<reference evidence="17 18" key="1">
    <citation type="submission" date="2017-06" db="EMBL/GenBank/DDBJ databases">
        <title>Genome sequencing of cyanobaciteial culture collection at National Institute for Environmental Studies (NIES).</title>
        <authorList>
            <person name="Hirose Y."/>
            <person name="Shimura Y."/>
            <person name="Fujisawa T."/>
            <person name="Nakamura Y."/>
            <person name="Kawachi M."/>
        </authorList>
    </citation>
    <scope>NUCLEOTIDE SEQUENCE [LARGE SCALE GENOMIC DNA]</scope>
    <source>
        <strain evidence="17 18">NIES-2135</strain>
    </source>
</reference>
<dbReference type="GO" id="GO:0009252">
    <property type="term" value="P:peptidoglycan biosynthetic process"/>
    <property type="evidence" value="ECO:0007669"/>
    <property type="project" value="UniProtKB-KW"/>
</dbReference>
<proteinExistence type="inferred from homology"/>
<dbReference type="NCBIfam" id="TIGR02074">
    <property type="entry name" value="PBP_1a_fam"/>
    <property type="match status" value="1"/>
</dbReference>
<accession>A0A1Z4JQH1</accession>
<dbReference type="Gene3D" id="1.10.3810.10">
    <property type="entry name" value="Biosynthetic peptidoglycan transglycosylase-like"/>
    <property type="match status" value="1"/>
</dbReference>
<evidence type="ECO:0000256" key="6">
    <source>
        <dbReference type="ARBA" id="ARBA00022679"/>
    </source>
</evidence>
<evidence type="ECO:0000259" key="15">
    <source>
        <dbReference type="Pfam" id="PF00905"/>
    </source>
</evidence>
<keyword evidence="18" id="KW-1185">Reference proteome</keyword>
<evidence type="ECO:0000313" key="18">
    <source>
        <dbReference type="Proteomes" id="UP000217895"/>
    </source>
</evidence>
<keyword evidence="4" id="KW-0645">Protease</keyword>
<keyword evidence="14" id="KW-0472">Membrane</keyword>
<dbReference type="Pfam" id="PF00912">
    <property type="entry name" value="Transgly"/>
    <property type="match status" value="1"/>
</dbReference>
<evidence type="ECO:0000256" key="8">
    <source>
        <dbReference type="ARBA" id="ARBA00022960"/>
    </source>
</evidence>
<keyword evidence="6" id="KW-0808">Transferase</keyword>
<dbReference type="Gene3D" id="3.40.710.10">
    <property type="entry name" value="DD-peptidase/beta-lactamase superfamily"/>
    <property type="match status" value="1"/>
</dbReference>
<dbReference type="InterPro" id="IPR023346">
    <property type="entry name" value="Lysozyme-like_dom_sf"/>
</dbReference>
<evidence type="ECO:0000256" key="5">
    <source>
        <dbReference type="ARBA" id="ARBA00022676"/>
    </source>
</evidence>
<feature type="domain" description="Penicillin-binding protein transpeptidase" evidence="15">
    <location>
        <begin position="345"/>
        <end position="614"/>
    </location>
</feature>
<keyword evidence="3" id="KW-0121">Carboxypeptidase</keyword>
<evidence type="ECO:0000256" key="2">
    <source>
        <dbReference type="ARBA" id="ARBA00007739"/>
    </source>
</evidence>
<dbReference type="PANTHER" id="PTHR32282">
    <property type="entry name" value="BINDING PROTEIN TRANSPEPTIDASE, PUTATIVE-RELATED"/>
    <property type="match status" value="1"/>
</dbReference>
<evidence type="ECO:0000256" key="4">
    <source>
        <dbReference type="ARBA" id="ARBA00022670"/>
    </source>
</evidence>
<dbReference type="GO" id="GO:0071555">
    <property type="term" value="P:cell wall organization"/>
    <property type="evidence" value="ECO:0007669"/>
    <property type="project" value="UniProtKB-KW"/>
</dbReference>
<sequence>MSSNTLRQKQRQPETTREFVQSIGKVTGGTLLAITMLSSSVIAGGLVGLAISFRNLPDVRSLRGYKPSETTHIYDIKGKMLASIHGEANREVVPLNGISPHLKRAVIAIEDSYFYSHRGVNGGAIARATMANFTTGRTVEGGSTLTMQLVKNLFLSPKRAISRKVAEAVLSLRVEQIFKKDQILEMYLNQIYWGHNNYGAQTAARSYFGKDVSKLNLAESAMMAGLIQSPEDLSPFVDLKAAKARQGDVLNRMRELGWITAEEETAARKQPIKLGKITSFQTSQMPYVTNEVTKELTRRFGRDAVLKGGMRIQTTIDSKMQRAAEDTARRWISTLNNQGVYADQMAIVSVDPRTQFIKAMVGGVDAKKSEYNRATQALRQPGSAFKPFVYYAAFASGRYSPDATILDAPVGYPDGYEMYYPQNYDRSFGGAMTLRRALEQSRNVPAVKLGQEIGLNKVVEICRSIGIKSPIDPVISLPLGAVDLTPLEMASAYATFANNGWYSDTTLIAQVADSSGNVILDNTPKPRLVLDSWASAALNDTLQGVITRGTATAAQIGRPAAGKTGTTSSERDIWFVGYVPQLATAVWVGNDNYSQLGQGATGGTFVAPIWRDFMSQALQDVPVEKFRPMSDFEKP</sequence>
<dbReference type="EMBL" id="AP018203">
    <property type="protein sequence ID" value="BAY58950.1"/>
    <property type="molecule type" value="Genomic_DNA"/>
</dbReference>
<protein>
    <submittedName>
        <fullName evidence="17">1A family penicillin-binding protein</fullName>
    </submittedName>
</protein>